<evidence type="ECO:0000259" key="10">
    <source>
        <dbReference type="Pfam" id="PF08638"/>
    </source>
</evidence>
<evidence type="ECO:0000256" key="5">
    <source>
        <dbReference type="ARBA" id="ARBA00023159"/>
    </source>
</evidence>
<evidence type="ECO:0000256" key="1">
    <source>
        <dbReference type="ARBA" id="ARBA00004123"/>
    </source>
</evidence>
<comment type="similarity">
    <text evidence="2 9">Belongs to the Mediator complex subunit 14 family.</text>
</comment>
<organism evidence="11 12">
    <name type="scientific">Phascolomyces articulosus</name>
    <dbReference type="NCBI Taxonomy" id="60185"/>
    <lineage>
        <taxon>Eukaryota</taxon>
        <taxon>Fungi</taxon>
        <taxon>Fungi incertae sedis</taxon>
        <taxon>Mucoromycota</taxon>
        <taxon>Mucoromycotina</taxon>
        <taxon>Mucoromycetes</taxon>
        <taxon>Mucorales</taxon>
        <taxon>Lichtheimiaceae</taxon>
        <taxon>Phascolomyces</taxon>
    </lineage>
</organism>
<keyword evidence="12" id="KW-1185">Reference proteome</keyword>
<accession>A0AAD5JPT3</accession>
<protein>
    <recommendedName>
        <fullName evidence="3 9">Mediator of RNA polymerase II transcription subunit 14</fullName>
    </recommendedName>
    <alternativeName>
        <fullName evidence="8 9">Mediator complex subunit 14</fullName>
    </alternativeName>
</protein>
<gene>
    <name evidence="11" type="ORF">BDA99DRAFT_445761</name>
</gene>
<keyword evidence="6 9" id="KW-0804">Transcription</keyword>
<dbReference type="Proteomes" id="UP001209540">
    <property type="component" value="Unassembled WGS sequence"/>
</dbReference>
<comment type="subcellular location">
    <subcellularLocation>
        <location evidence="1 9">Nucleus</location>
    </subcellularLocation>
</comment>
<proteinExistence type="inferred from homology"/>
<evidence type="ECO:0000256" key="3">
    <source>
        <dbReference type="ARBA" id="ARBA00019619"/>
    </source>
</evidence>
<reference evidence="11" key="2">
    <citation type="submission" date="2023-02" db="EMBL/GenBank/DDBJ databases">
        <authorList>
            <consortium name="DOE Joint Genome Institute"/>
            <person name="Mondo S.J."/>
            <person name="Chang Y."/>
            <person name="Wang Y."/>
            <person name="Ahrendt S."/>
            <person name="Andreopoulos W."/>
            <person name="Barry K."/>
            <person name="Beard J."/>
            <person name="Benny G.L."/>
            <person name="Blankenship S."/>
            <person name="Bonito G."/>
            <person name="Cuomo C."/>
            <person name="Desiro A."/>
            <person name="Gervers K.A."/>
            <person name="Hundley H."/>
            <person name="Kuo A."/>
            <person name="LaButti K."/>
            <person name="Lang B.F."/>
            <person name="Lipzen A."/>
            <person name="O'Donnell K."/>
            <person name="Pangilinan J."/>
            <person name="Reynolds N."/>
            <person name="Sandor L."/>
            <person name="Smith M.W."/>
            <person name="Tsang A."/>
            <person name="Grigoriev I.V."/>
            <person name="Stajich J.E."/>
            <person name="Spatafora J.W."/>
        </authorList>
    </citation>
    <scope>NUCLEOTIDE SEQUENCE</scope>
    <source>
        <strain evidence="11">RSA 2281</strain>
    </source>
</reference>
<dbReference type="EMBL" id="JAIXMP010000036">
    <property type="protein sequence ID" value="KAI9249124.1"/>
    <property type="molecule type" value="Genomic_DNA"/>
</dbReference>
<sequence>MVPLKTLIGKMIRKAHADLMTLTDTLPSRGEVEKKRQILNYSTLNIMAFLANQNQIFRDSTHFLHKIHAELPKARIRNFDILSAVDVLTTGSYQRMPTKFQSIPVPLTDSDILDTFSKMNDVIRMRMMTTEVLPSPMKDYQIESGRIKFLIQNEFDVSLTLMGAPNERRWWIVALNVLVKSTAGSGAADVDISLNEAQIHNLRMNAQKQLIPPPTPTPDTSATSVYFPLVNLYDYLHLFCLDMQLEIIYMQAVMASRTRWLDQLRVFMDATRTKLILIYWKGGSPAAHWARPQVNLLFVSIRDELKGLVEQAGLGASVELSKMDNADQPKIVSSLKYPKNQLDVLWGGDNNLHTNTELLNPSDIDVERVLWHVTRHHSLCIIEKLRTVLKAQESFLNENGLHLVEGRLEDMDILPVIVRYRHHRYININLDMRSGRIKVREAGYRLGEGDAKLKELEERLNSDPSNVSKHLLWLRSEVVIREIVSLAKQLSLQPFHTSQMSLRADDLVKLFGDILSTPTPRDTTDPTHPPANRLQYPSHCVFLQFAQFKDWYLVVTIVQNEVYSWLCCIK</sequence>
<dbReference type="PANTHER" id="PTHR12809">
    <property type="entry name" value="MEDIATOR COMPLEX SUBUNIT"/>
    <property type="match status" value="1"/>
</dbReference>
<dbReference type="GO" id="GO:0006357">
    <property type="term" value="P:regulation of transcription by RNA polymerase II"/>
    <property type="evidence" value="ECO:0007669"/>
    <property type="project" value="InterPro"/>
</dbReference>
<dbReference type="GO" id="GO:0003712">
    <property type="term" value="F:transcription coregulator activity"/>
    <property type="evidence" value="ECO:0007669"/>
    <property type="project" value="UniProtKB-UniRule"/>
</dbReference>
<evidence type="ECO:0000313" key="12">
    <source>
        <dbReference type="Proteomes" id="UP001209540"/>
    </source>
</evidence>
<dbReference type="InterPro" id="IPR013947">
    <property type="entry name" value="Mediator_Med14"/>
</dbReference>
<keyword evidence="7 9" id="KW-0539">Nucleus</keyword>
<comment type="subunit">
    <text evidence="9">Component of the Mediator complex.</text>
</comment>
<evidence type="ECO:0000256" key="4">
    <source>
        <dbReference type="ARBA" id="ARBA00023015"/>
    </source>
</evidence>
<dbReference type="Pfam" id="PF08638">
    <property type="entry name" value="Med14"/>
    <property type="match status" value="1"/>
</dbReference>
<name>A0AAD5JPT3_9FUNG</name>
<evidence type="ECO:0000313" key="11">
    <source>
        <dbReference type="EMBL" id="KAI9249124.1"/>
    </source>
</evidence>
<dbReference type="InterPro" id="IPR055122">
    <property type="entry name" value="Med14_N"/>
</dbReference>
<dbReference type="GO" id="GO:0070847">
    <property type="term" value="C:core mediator complex"/>
    <property type="evidence" value="ECO:0007669"/>
    <property type="project" value="TreeGrafter"/>
</dbReference>
<dbReference type="PANTHER" id="PTHR12809:SF2">
    <property type="entry name" value="MEDIATOR OF RNA POLYMERASE II TRANSCRIPTION SUBUNIT 14"/>
    <property type="match status" value="1"/>
</dbReference>
<keyword evidence="4 9" id="KW-0805">Transcription regulation</keyword>
<evidence type="ECO:0000256" key="2">
    <source>
        <dbReference type="ARBA" id="ARBA00007813"/>
    </source>
</evidence>
<evidence type="ECO:0000256" key="7">
    <source>
        <dbReference type="ARBA" id="ARBA00023242"/>
    </source>
</evidence>
<feature type="domain" description="Mediator complex subunit MED14 N-terminal" evidence="10">
    <location>
        <begin position="44"/>
        <end position="162"/>
    </location>
</feature>
<evidence type="ECO:0000256" key="6">
    <source>
        <dbReference type="ARBA" id="ARBA00023163"/>
    </source>
</evidence>
<evidence type="ECO:0000256" key="9">
    <source>
        <dbReference type="RuleBase" id="RU365082"/>
    </source>
</evidence>
<keyword evidence="5 9" id="KW-0010">Activator</keyword>
<dbReference type="GO" id="GO:0016592">
    <property type="term" value="C:mediator complex"/>
    <property type="evidence" value="ECO:0007669"/>
    <property type="project" value="UniProtKB-UniRule"/>
</dbReference>
<evidence type="ECO:0000256" key="8">
    <source>
        <dbReference type="ARBA" id="ARBA00032007"/>
    </source>
</evidence>
<comment type="function">
    <text evidence="9">Component of the Mediator complex, a coactivator involved in the regulated transcription of nearly all RNA polymerase II-dependent genes. Mediator functions as a bridge to convey information from gene-specific regulatory proteins to the basal RNA polymerase II transcription machinery. Mediator is recruited to promoters by direct interactions with regulatory proteins and serves as a scaffold for the assembly of a functional preinitiation complex with RNA polymerase II and the general transcription factors.</text>
</comment>
<dbReference type="AlphaFoldDB" id="A0AAD5JPT3"/>
<comment type="caution">
    <text evidence="11">The sequence shown here is derived from an EMBL/GenBank/DDBJ whole genome shotgun (WGS) entry which is preliminary data.</text>
</comment>
<reference evidence="11" key="1">
    <citation type="journal article" date="2022" name="IScience">
        <title>Evolution of zygomycete secretomes and the origins of terrestrial fungal ecologies.</title>
        <authorList>
            <person name="Chang Y."/>
            <person name="Wang Y."/>
            <person name="Mondo S."/>
            <person name="Ahrendt S."/>
            <person name="Andreopoulos W."/>
            <person name="Barry K."/>
            <person name="Beard J."/>
            <person name="Benny G.L."/>
            <person name="Blankenship S."/>
            <person name="Bonito G."/>
            <person name="Cuomo C."/>
            <person name="Desiro A."/>
            <person name="Gervers K.A."/>
            <person name="Hundley H."/>
            <person name="Kuo A."/>
            <person name="LaButti K."/>
            <person name="Lang B.F."/>
            <person name="Lipzen A."/>
            <person name="O'Donnell K."/>
            <person name="Pangilinan J."/>
            <person name="Reynolds N."/>
            <person name="Sandor L."/>
            <person name="Smith M.E."/>
            <person name="Tsang A."/>
            <person name="Grigoriev I.V."/>
            <person name="Stajich J.E."/>
            <person name="Spatafora J.W."/>
        </authorList>
    </citation>
    <scope>NUCLEOTIDE SEQUENCE</scope>
    <source>
        <strain evidence="11">RSA 2281</strain>
    </source>
</reference>